<dbReference type="EMBL" id="BAABJP010000007">
    <property type="protein sequence ID" value="GAA5150748.1"/>
    <property type="molecule type" value="Genomic_DNA"/>
</dbReference>
<dbReference type="SUPFAM" id="SSF55781">
    <property type="entry name" value="GAF domain-like"/>
    <property type="match status" value="1"/>
</dbReference>
<comment type="caution">
    <text evidence="2">The sequence shown here is derived from an EMBL/GenBank/DDBJ whole genome shotgun (WGS) entry which is preliminary data.</text>
</comment>
<name>A0ABP9PQX7_9PSEU</name>
<keyword evidence="3" id="KW-1185">Reference proteome</keyword>
<reference evidence="3" key="1">
    <citation type="journal article" date="2019" name="Int. J. Syst. Evol. Microbiol.">
        <title>The Global Catalogue of Microorganisms (GCM) 10K type strain sequencing project: providing services to taxonomists for standard genome sequencing and annotation.</title>
        <authorList>
            <consortium name="The Broad Institute Genomics Platform"/>
            <consortium name="The Broad Institute Genome Sequencing Center for Infectious Disease"/>
            <person name="Wu L."/>
            <person name="Ma J."/>
        </authorList>
    </citation>
    <scope>NUCLEOTIDE SEQUENCE [LARGE SCALE GENOMIC DNA]</scope>
    <source>
        <strain evidence="3">JCM 18303</strain>
    </source>
</reference>
<keyword evidence="1" id="KW-0812">Transmembrane</keyword>
<gene>
    <name evidence="2" type="ORF">GCM10023321_16610</name>
</gene>
<accession>A0ABP9PQX7</accession>
<dbReference type="Proteomes" id="UP001428817">
    <property type="component" value="Unassembled WGS sequence"/>
</dbReference>
<keyword evidence="1" id="KW-0472">Membrane</keyword>
<dbReference type="RefSeq" id="WP_185064323.1">
    <property type="nucleotide sequence ID" value="NZ_BAABJP010000007.1"/>
</dbReference>
<feature type="transmembrane region" description="Helical" evidence="1">
    <location>
        <begin position="39"/>
        <end position="59"/>
    </location>
</feature>
<sequence>MNRTVLARSLRYLLLACFVAVVFPLVIGLVGRLMDPPQAAVLLPFASAALAVACLGPVLTRVDRLVQRLAHDSTTTPYSALAEASARIGAGSLDEALPGLARVLGEGTGAGHAAIWLAVGDKLVVAASYPAPNPAVEPRAVDNLAVLLAEPETDQAVPVLEGPKLRAVLVITKPGRPITPADQRLMQDVANGAGVLLRGVALNAALAERVRRADELAAELAASRWRLHQARDVERRRLVSELGSATTDRLTNLRTDLAEARDALTETSEQAGEEAKGAIGRATTDLDELLDRFRQIARGVYPAVLRDQGPFGALEEVIADLPRPVELTGELADRLVWEVESGIYYLTASAIRQLAERPGARPLKVYLRHTEGNLMVTITDPDPPATLDELRAWLAVDSERLAALGGALELTVDGESSVVLHAWLPDQLAPSVVVPAAAR</sequence>
<organism evidence="2 3">
    <name type="scientific">Pseudonocardia eucalypti</name>
    <dbReference type="NCBI Taxonomy" id="648755"/>
    <lineage>
        <taxon>Bacteria</taxon>
        <taxon>Bacillati</taxon>
        <taxon>Actinomycetota</taxon>
        <taxon>Actinomycetes</taxon>
        <taxon>Pseudonocardiales</taxon>
        <taxon>Pseudonocardiaceae</taxon>
        <taxon>Pseudonocardia</taxon>
    </lineage>
</organism>
<keyword evidence="1" id="KW-1133">Transmembrane helix</keyword>
<feature type="transmembrane region" description="Helical" evidence="1">
    <location>
        <begin position="12"/>
        <end position="33"/>
    </location>
</feature>
<evidence type="ECO:0000313" key="3">
    <source>
        <dbReference type="Proteomes" id="UP001428817"/>
    </source>
</evidence>
<evidence type="ECO:0000313" key="2">
    <source>
        <dbReference type="EMBL" id="GAA5150748.1"/>
    </source>
</evidence>
<proteinExistence type="predicted"/>
<evidence type="ECO:0000256" key="1">
    <source>
        <dbReference type="SAM" id="Phobius"/>
    </source>
</evidence>
<protein>
    <submittedName>
        <fullName evidence="2">Uncharacterized protein</fullName>
    </submittedName>
</protein>